<dbReference type="CDD" id="cd02440">
    <property type="entry name" value="AdoMet_MTases"/>
    <property type="match status" value="1"/>
</dbReference>
<dbReference type="InterPro" id="IPR051052">
    <property type="entry name" value="Diverse_substrate_MTase"/>
</dbReference>
<dbReference type="GO" id="GO:0032259">
    <property type="term" value="P:methylation"/>
    <property type="evidence" value="ECO:0007669"/>
    <property type="project" value="UniProtKB-KW"/>
</dbReference>
<keyword evidence="3 5" id="KW-0808">Transferase</keyword>
<dbReference type="EC" id="2.1.1.-" evidence="5"/>
<dbReference type="RefSeq" id="WP_377301671.1">
    <property type="nucleotide sequence ID" value="NZ_JBHSMK010000002.1"/>
</dbReference>
<evidence type="ECO:0000313" key="6">
    <source>
        <dbReference type="Proteomes" id="UP001596013"/>
    </source>
</evidence>
<feature type="domain" description="Methyltransferase type 11" evidence="4">
    <location>
        <begin position="56"/>
        <end position="143"/>
    </location>
</feature>
<evidence type="ECO:0000256" key="2">
    <source>
        <dbReference type="ARBA" id="ARBA00022603"/>
    </source>
</evidence>
<evidence type="ECO:0000259" key="4">
    <source>
        <dbReference type="Pfam" id="PF08241"/>
    </source>
</evidence>
<dbReference type="GO" id="GO:0008168">
    <property type="term" value="F:methyltransferase activity"/>
    <property type="evidence" value="ECO:0007669"/>
    <property type="project" value="UniProtKB-KW"/>
</dbReference>
<evidence type="ECO:0000256" key="1">
    <source>
        <dbReference type="ARBA" id="ARBA00008361"/>
    </source>
</evidence>
<dbReference type="Proteomes" id="UP001596013">
    <property type="component" value="Unassembled WGS sequence"/>
</dbReference>
<evidence type="ECO:0000313" key="5">
    <source>
        <dbReference type="EMBL" id="MFC5435401.1"/>
    </source>
</evidence>
<comment type="similarity">
    <text evidence="1">Belongs to the methyltransferase superfamily.</text>
</comment>
<keyword evidence="2 5" id="KW-0489">Methyltransferase</keyword>
<dbReference type="SUPFAM" id="SSF53335">
    <property type="entry name" value="S-adenosyl-L-methionine-dependent methyltransferases"/>
    <property type="match status" value="1"/>
</dbReference>
<dbReference type="PANTHER" id="PTHR44942">
    <property type="entry name" value="METHYLTRANSF_11 DOMAIN-CONTAINING PROTEIN"/>
    <property type="match status" value="1"/>
</dbReference>
<comment type="caution">
    <text evidence="5">The sequence shown here is derived from an EMBL/GenBank/DDBJ whole genome shotgun (WGS) entry which is preliminary data.</text>
</comment>
<sequence>MADQFHEADDMNELDSTARFSDRVDDYMRYRPDYPPALLDWLQREQGVAADWRVADVGAGSGISSKMFLDAGYRVTAVEPNAPMRAAAERWLQAYENFDAVDGRADATGLPDTSVDLVTVAQAFHWFDEEAARREFARILRPRRLVAIWWNSRRLAGTRFLEGYEALLQTFGTDYTSVAERYADDARMRDWFGTGFGGSARFEHAQRLDFNALRGRLMSSSYAPQAGQLQHEPMLRALRELFDACAVDGTVSFDYDTRIFAGQLA</sequence>
<protein>
    <submittedName>
        <fullName evidence="5">Class I SAM-dependent methyltransferase</fullName>
        <ecNumber evidence="5">2.1.1.-</ecNumber>
    </submittedName>
</protein>
<dbReference type="Pfam" id="PF08241">
    <property type="entry name" value="Methyltransf_11"/>
    <property type="match status" value="1"/>
</dbReference>
<proteinExistence type="inferred from homology"/>
<name>A0ABW0JI28_9GAMM</name>
<gene>
    <name evidence="5" type="ORF">ACFPME_02460</name>
</gene>
<reference evidence="6" key="1">
    <citation type="journal article" date="2019" name="Int. J. Syst. Evol. Microbiol.">
        <title>The Global Catalogue of Microorganisms (GCM) 10K type strain sequencing project: providing services to taxonomists for standard genome sequencing and annotation.</title>
        <authorList>
            <consortium name="The Broad Institute Genomics Platform"/>
            <consortium name="The Broad Institute Genome Sequencing Center for Infectious Disease"/>
            <person name="Wu L."/>
            <person name="Ma J."/>
        </authorList>
    </citation>
    <scope>NUCLEOTIDE SEQUENCE [LARGE SCALE GENOMIC DNA]</scope>
    <source>
        <strain evidence="6">JCM 17130</strain>
    </source>
</reference>
<accession>A0ABW0JI28</accession>
<dbReference type="PANTHER" id="PTHR44942:SF4">
    <property type="entry name" value="METHYLTRANSFERASE TYPE 11 DOMAIN-CONTAINING PROTEIN"/>
    <property type="match status" value="1"/>
</dbReference>
<dbReference type="Gene3D" id="3.40.50.150">
    <property type="entry name" value="Vaccinia Virus protein VP39"/>
    <property type="match status" value="1"/>
</dbReference>
<organism evidence="5 6">
    <name type="scientific">Rhodanobacter umsongensis</name>
    <dbReference type="NCBI Taxonomy" id="633153"/>
    <lineage>
        <taxon>Bacteria</taxon>
        <taxon>Pseudomonadati</taxon>
        <taxon>Pseudomonadota</taxon>
        <taxon>Gammaproteobacteria</taxon>
        <taxon>Lysobacterales</taxon>
        <taxon>Rhodanobacteraceae</taxon>
        <taxon>Rhodanobacter</taxon>
    </lineage>
</organism>
<keyword evidence="6" id="KW-1185">Reference proteome</keyword>
<evidence type="ECO:0000256" key="3">
    <source>
        <dbReference type="ARBA" id="ARBA00022679"/>
    </source>
</evidence>
<dbReference type="InterPro" id="IPR029063">
    <property type="entry name" value="SAM-dependent_MTases_sf"/>
</dbReference>
<dbReference type="EMBL" id="JBHSMK010000002">
    <property type="protein sequence ID" value="MFC5435401.1"/>
    <property type="molecule type" value="Genomic_DNA"/>
</dbReference>
<dbReference type="InterPro" id="IPR013216">
    <property type="entry name" value="Methyltransf_11"/>
</dbReference>